<evidence type="ECO:0000313" key="3">
    <source>
        <dbReference type="Proteomes" id="UP001379533"/>
    </source>
</evidence>
<name>A0ABZ2KNV4_9BACT</name>
<proteinExistence type="predicted"/>
<accession>A0ABZ2KNV4</accession>
<evidence type="ECO:0000259" key="1">
    <source>
        <dbReference type="PROSITE" id="PS51379"/>
    </source>
</evidence>
<organism evidence="2 3">
    <name type="scientific">Pendulispora brunnea</name>
    <dbReference type="NCBI Taxonomy" id="2905690"/>
    <lineage>
        <taxon>Bacteria</taxon>
        <taxon>Pseudomonadati</taxon>
        <taxon>Myxococcota</taxon>
        <taxon>Myxococcia</taxon>
        <taxon>Myxococcales</taxon>
        <taxon>Sorangiineae</taxon>
        <taxon>Pendulisporaceae</taxon>
        <taxon>Pendulispora</taxon>
    </lineage>
</organism>
<dbReference type="EMBL" id="CP089982">
    <property type="protein sequence ID" value="WXA99739.1"/>
    <property type="molecule type" value="Genomic_DNA"/>
</dbReference>
<dbReference type="PROSITE" id="PS51379">
    <property type="entry name" value="4FE4S_FER_2"/>
    <property type="match status" value="1"/>
</dbReference>
<protein>
    <submittedName>
        <fullName evidence="2">YkgJ family cysteine cluster protein</fullName>
    </submittedName>
</protein>
<keyword evidence="3" id="KW-1185">Reference proteome</keyword>
<dbReference type="RefSeq" id="WP_394850381.1">
    <property type="nucleotide sequence ID" value="NZ_CP089982.1"/>
</dbReference>
<dbReference type="Proteomes" id="UP001379533">
    <property type="component" value="Chromosome"/>
</dbReference>
<gene>
    <name evidence="2" type="ORF">LZC95_23350</name>
</gene>
<sequence length="129" mass="14039">MPTPVAGEPDPNGADCVGCGRCCHHPPHTVHFLESDDARMGKRLLEIYTEEYLVPPGFRFMKNVPADNGIAGETRCAGLDVSVPGQYPCAVYEVRPEDCRIVEPGSPACLEARRLGHLGSSVEFHRPLP</sequence>
<dbReference type="Pfam" id="PF03692">
    <property type="entry name" value="CxxCxxCC"/>
    <property type="match status" value="1"/>
</dbReference>
<evidence type="ECO:0000313" key="2">
    <source>
        <dbReference type="EMBL" id="WXA99739.1"/>
    </source>
</evidence>
<feature type="domain" description="4Fe-4S ferredoxin-type" evidence="1">
    <location>
        <begin position="7"/>
        <end position="36"/>
    </location>
</feature>
<dbReference type="InterPro" id="IPR017896">
    <property type="entry name" value="4Fe4S_Fe-S-bd"/>
</dbReference>
<dbReference type="InterPro" id="IPR005358">
    <property type="entry name" value="Puta_zinc/iron-chelating_dom"/>
</dbReference>
<reference evidence="2 3" key="1">
    <citation type="submission" date="2021-12" db="EMBL/GenBank/DDBJ databases">
        <title>Discovery of the Pendulisporaceae a myxobacterial family with distinct sporulation behavior and unique specialized metabolism.</title>
        <authorList>
            <person name="Garcia R."/>
            <person name="Popoff A."/>
            <person name="Bader C.D."/>
            <person name="Loehr J."/>
            <person name="Walesch S."/>
            <person name="Walt C."/>
            <person name="Boldt J."/>
            <person name="Bunk B."/>
            <person name="Haeckl F.J.F.P.J."/>
            <person name="Gunesch A.P."/>
            <person name="Birkelbach J."/>
            <person name="Nuebel U."/>
            <person name="Pietschmann T."/>
            <person name="Bach T."/>
            <person name="Mueller R."/>
        </authorList>
    </citation>
    <scope>NUCLEOTIDE SEQUENCE [LARGE SCALE GENOMIC DNA]</scope>
    <source>
        <strain evidence="2 3">MSr12523</strain>
    </source>
</reference>